<proteinExistence type="predicted"/>
<gene>
    <name evidence="1" type="ORF">X943_000339</name>
</gene>
<comment type="caution">
    <text evidence="1">The sequence shown here is derived from an EMBL/GenBank/DDBJ whole genome shotgun (WGS) entry which is preliminary data.</text>
</comment>
<dbReference type="Proteomes" id="UP001195914">
    <property type="component" value="Unassembled WGS sequence"/>
</dbReference>
<sequence length="365" mass="41534">MSNTVPYLRSEALTLGLVLAAACLLSSGSLRRSRWFSWLIGSRRSINNIYQLIPILQKNARVLFIIFNDFASAINSATGSPDGGSRPSKDDIRALLNQDWVQEKLRRAQDSVLQEFKVDADALAEALTRFHNDDQVRMYTNGVELMYNIVLDGGYPQCPGMDICEAVTKEVALSILGKVVEAKRKSLKDGVTIYESTDRVEIEVVFREMQRFGYSDIFDSFVTFKNTENCYQYDYDFMQAKRMLYMDPAQRIISIIPGSSIQRVSAEELRTILKAMDADTPLILLLFELDSVIPGFVSHVRRLTQSEPKTLFLWMFRGDMAPEYECSSYPAAIRFRGNTVEVGTFYECTHFTQDIIYQESLSSVH</sequence>
<dbReference type="EMBL" id="JAHBMH010000007">
    <property type="protein sequence ID" value="KAK1939475.1"/>
    <property type="molecule type" value="Genomic_DNA"/>
</dbReference>
<evidence type="ECO:0000313" key="1">
    <source>
        <dbReference type="EMBL" id="KAK1939475.1"/>
    </source>
</evidence>
<reference evidence="1" key="2">
    <citation type="submission" date="2021-05" db="EMBL/GenBank/DDBJ databases">
        <authorList>
            <person name="Pain A."/>
        </authorList>
    </citation>
    <scope>NUCLEOTIDE SEQUENCE</scope>
    <source>
        <strain evidence="1">1802A</strain>
    </source>
</reference>
<keyword evidence="2" id="KW-1185">Reference proteome</keyword>
<name>A0AAD9GJ35_BABDI</name>
<dbReference type="AlphaFoldDB" id="A0AAD9GJ35"/>
<organism evidence="1 2">
    <name type="scientific">Babesia divergens</name>
    <dbReference type="NCBI Taxonomy" id="32595"/>
    <lineage>
        <taxon>Eukaryota</taxon>
        <taxon>Sar</taxon>
        <taxon>Alveolata</taxon>
        <taxon>Apicomplexa</taxon>
        <taxon>Aconoidasida</taxon>
        <taxon>Piroplasmida</taxon>
        <taxon>Babesiidae</taxon>
        <taxon>Babesia</taxon>
    </lineage>
</organism>
<protein>
    <submittedName>
        <fullName evidence="1">Uncharacterized protein</fullName>
    </submittedName>
</protein>
<accession>A0AAD9GJ35</accession>
<evidence type="ECO:0000313" key="2">
    <source>
        <dbReference type="Proteomes" id="UP001195914"/>
    </source>
</evidence>
<reference evidence="1" key="1">
    <citation type="journal article" date="2014" name="Nucleic Acids Res.">
        <title>The evolutionary dynamics of variant antigen genes in Babesia reveal a history of genomic innovation underlying host-parasite interaction.</title>
        <authorList>
            <person name="Jackson A.P."/>
            <person name="Otto T.D."/>
            <person name="Darby A."/>
            <person name="Ramaprasad A."/>
            <person name="Xia D."/>
            <person name="Echaide I.E."/>
            <person name="Farber M."/>
            <person name="Gahlot S."/>
            <person name="Gamble J."/>
            <person name="Gupta D."/>
            <person name="Gupta Y."/>
            <person name="Jackson L."/>
            <person name="Malandrin L."/>
            <person name="Malas T.B."/>
            <person name="Moussa E."/>
            <person name="Nair M."/>
            <person name="Reid A.J."/>
            <person name="Sanders M."/>
            <person name="Sharma J."/>
            <person name="Tracey A."/>
            <person name="Quail M.A."/>
            <person name="Weir W."/>
            <person name="Wastling J.M."/>
            <person name="Hall N."/>
            <person name="Willadsen P."/>
            <person name="Lingelbach K."/>
            <person name="Shiels B."/>
            <person name="Tait A."/>
            <person name="Berriman M."/>
            <person name="Allred D.R."/>
            <person name="Pain A."/>
        </authorList>
    </citation>
    <scope>NUCLEOTIDE SEQUENCE</scope>
    <source>
        <strain evidence="1">1802A</strain>
    </source>
</reference>